<dbReference type="SUPFAM" id="SSF69279">
    <property type="entry name" value="Phage tail proteins"/>
    <property type="match status" value="2"/>
</dbReference>
<dbReference type="Pfam" id="PF22255">
    <property type="entry name" value="Gp44-like_2nd"/>
    <property type="match status" value="1"/>
</dbReference>
<feature type="domain" description="Baseplate hub protein gp44/GpP-like second" evidence="3">
    <location>
        <begin position="93"/>
        <end position="175"/>
    </location>
</feature>
<dbReference type="Pfam" id="PF21929">
    <property type="entry name" value="GpP_4th"/>
    <property type="match status" value="1"/>
</dbReference>
<dbReference type="InterPro" id="IPR026276">
    <property type="entry name" value="Baseplate_GpP"/>
</dbReference>
<dbReference type="Gene3D" id="2.30.300.10">
    <property type="entry name" value="Baseplate protein-like domain - beta roll fold"/>
    <property type="match status" value="1"/>
</dbReference>
<dbReference type="Gene3D" id="3.55.50.10">
    <property type="entry name" value="Baseplate protein-like domains"/>
    <property type="match status" value="1"/>
</dbReference>
<evidence type="ECO:0000259" key="2">
    <source>
        <dbReference type="Pfam" id="PF21929"/>
    </source>
</evidence>
<evidence type="ECO:0000313" key="5">
    <source>
        <dbReference type="Proteomes" id="UP001606302"/>
    </source>
</evidence>
<evidence type="ECO:0000259" key="3">
    <source>
        <dbReference type="Pfam" id="PF22255"/>
    </source>
</evidence>
<comment type="caution">
    <text evidence="4">The sequence shown here is derived from an EMBL/GenBank/DDBJ whole genome shotgun (WGS) entry which is preliminary data.</text>
</comment>
<protein>
    <submittedName>
        <fullName evidence="4">Phage baseplate assembly protein</fullName>
    </submittedName>
</protein>
<evidence type="ECO:0000313" key="4">
    <source>
        <dbReference type="EMBL" id="MFG6462255.1"/>
    </source>
</evidence>
<reference evidence="4 5" key="1">
    <citation type="submission" date="2024-08" db="EMBL/GenBank/DDBJ databases">
        <authorList>
            <person name="Lu H."/>
        </authorList>
    </citation>
    <scope>NUCLEOTIDE SEQUENCE [LARGE SCALE GENOMIC DNA]</scope>
    <source>
        <strain evidence="4 5">DXS20W</strain>
    </source>
</reference>
<accession>A0ABW7GKC3</accession>
<dbReference type="InterPro" id="IPR053981">
    <property type="entry name" value="Gp44/GpP-like_2nd"/>
</dbReference>
<dbReference type="EMBL" id="JBIGHX010000003">
    <property type="protein sequence ID" value="MFG6462255.1"/>
    <property type="molecule type" value="Genomic_DNA"/>
</dbReference>
<gene>
    <name evidence="4" type="ORF">ACG04Q_11805</name>
</gene>
<evidence type="ECO:0000259" key="1">
    <source>
        <dbReference type="Pfam" id="PF21683"/>
    </source>
</evidence>
<organism evidence="4 5">
    <name type="scientific">Pelomonas lactea</name>
    <dbReference type="NCBI Taxonomy" id="3299030"/>
    <lineage>
        <taxon>Bacteria</taxon>
        <taxon>Pseudomonadati</taxon>
        <taxon>Pseudomonadota</taxon>
        <taxon>Betaproteobacteria</taxon>
        <taxon>Burkholderiales</taxon>
        <taxon>Sphaerotilaceae</taxon>
        <taxon>Roseateles</taxon>
    </lineage>
</organism>
<sequence>MAELVELLAAGRSHAGWESVSITRSIEHAAGGFSLVVSERWPGVEAPRQVRAGDACELTVGGQTVITGFVDEAESDLDAASHLISVAGRDKVADLIDCGAVRKSGQWRGLRIEQIAAELAAPFDIRVSADVDTGKALTSFALQEGESVFEAISRAARIRALLLVSDGKGGLLITRAGETRVATVLEMGVNLLSCRVKLDLKDRFSSYLLKGQAPGTDWLSGASAAQVAAKAADPGVRRYRPLVITADAPDIAATLQQRAQWEANSRAARSLTVTGKVQGWRHAGGLWAPNTRVKVVSEEQHVSDELLVTGVEFSLAEGGGSTTTLTMTRADAFTLLPLKAPDAQGAFWTLPAKGEAK</sequence>
<dbReference type="InterPro" id="IPR049354">
    <property type="entry name" value="GpP-like_N"/>
</dbReference>
<dbReference type="Proteomes" id="UP001606302">
    <property type="component" value="Unassembled WGS sequence"/>
</dbReference>
<dbReference type="Gene3D" id="3.30.1920.10">
    <property type="entry name" value="Baseplate protein-like domains - 2 layer sandwich fold"/>
    <property type="match status" value="1"/>
</dbReference>
<proteinExistence type="predicted"/>
<keyword evidence="5" id="KW-1185">Reference proteome</keyword>
<dbReference type="InterPro" id="IPR023399">
    <property type="entry name" value="Baseplate-like_2-layer_sand"/>
</dbReference>
<name>A0ABW7GKC3_9BURK</name>
<dbReference type="PIRSF" id="PIRSF004440">
    <property type="entry name" value="GpP"/>
    <property type="match status" value="1"/>
</dbReference>
<feature type="domain" description="Baseplate hub protein gp44-like N-terminal" evidence="1">
    <location>
        <begin position="5"/>
        <end position="90"/>
    </location>
</feature>
<dbReference type="RefSeq" id="WP_394511118.1">
    <property type="nucleotide sequence ID" value="NZ_JBIGHX010000003.1"/>
</dbReference>
<feature type="domain" description="Baseplate hub protein gp44/GpP-like C-terminal" evidence="2">
    <location>
        <begin position="253"/>
        <end position="334"/>
    </location>
</feature>
<dbReference type="Pfam" id="PF21683">
    <property type="entry name" value="GpP-like_1st"/>
    <property type="match status" value="1"/>
</dbReference>
<dbReference type="InterPro" id="IPR053982">
    <property type="entry name" value="Gp44/GpP-like_C"/>
</dbReference>